<feature type="domain" description="Activator of Hsp90 ATPase homologue 1/2-like C-terminal" evidence="2">
    <location>
        <begin position="45"/>
        <end position="140"/>
    </location>
</feature>
<name>A0A238JGK3_9RHOB</name>
<proteinExistence type="inferred from homology"/>
<reference evidence="4" key="1">
    <citation type="submission" date="2017-05" db="EMBL/GenBank/DDBJ databases">
        <authorList>
            <person name="Rodrigo-Torres L."/>
            <person name="Arahal R. D."/>
            <person name="Lucena T."/>
        </authorList>
    </citation>
    <scope>NUCLEOTIDE SEQUENCE [LARGE SCALE GENOMIC DNA]</scope>
    <source>
        <strain evidence="4">CECT 8649</strain>
    </source>
</reference>
<accession>A0A238JGK3</accession>
<comment type="similarity">
    <text evidence="1">Belongs to the AHA1 family.</text>
</comment>
<dbReference type="AlphaFoldDB" id="A0A238JGK3"/>
<dbReference type="Gene3D" id="3.30.530.20">
    <property type="match status" value="1"/>
</dbReference>
<evidence type="ECO:0000313" key="3">
    <source>
        <dbReference type="EMBL" id="SMX28936.1"/>
    </source>
</evidence>
<dbReference type="EMBL" id="FXXP01000002">
    <property type="protein sequence ID" value="SMX28936.1"/>
    <property type="molecule type" value="Genomic_DNA"/>
</dbReference>
<dbReference type="InterPro" id="IPR013538">
    <property type="entry name" value="ASHA1/2-like_C"/>
</dbReference>
<dbReference type="SUPFAM" id="SSF55961">
    <property type="entry name" value="Bet v1-like"/>
    <property type="match status" value="1"/>
</dbReference>
<evidence type="ECO:0000256" key="1">
    <source>
        <dbReference type="ARBA" id="ARBA00006817"/>
    </source>
</evidence>
<sequence length="151" mass="17088">MLEPIVKTITVPCAQDKAFEIFLDMPSWWPLEKRSMSLMRAGGPAKSLTVDAREGGKIVETALDDAEWHWGTFVQFDPHAFLQMTFHMGLPEDKTGLVDVRFTPISATETQVELTHHNWEGYEDMAEMMYQGYGGSWDLLFVEHFGAACGE</sequence>
<evidence type="ECO:0000313" key="4">
    <source>
        <dbReference type="Proteomes" id="UP000225972"/>
    </source>
</evidence>
<organism evidence="3 4">
    <name type="scientific">Pelagimonas phthalicica</name>
    <dbReference type="NCBI Taxonomy" id="1037362"/>
    <lineage>
        <taxon>Bacteria</taxon>
        <taxon>Pseudomonadati</taxon>
        <taxon>Pseudomonadota</taxon>
        <taxon>Alphaproteobacteria</taxon>
        <taxon>Rhodobacterales</taxon>
        <taxon>Roseobacteraceae</taxon>
        <taxon>Pelagimonas</taxon>
    </lineage>
</organism>
<dbReference type="RefSeq" id="WP_166652761.1">
    <property type="nucleotide sequence ID" value="NZ_FXXP01000002.1"/>
</dbReference>
<protein>
    <recommendedName>
        <fullName evidence="2">Activator of Hsp90 ATPase homologue 1/2-like C-terminal domain-containing protein</fullName>
    </recommendedName>
</protein>
<evidence type="ECO:0000259" key="2">
    <source>
        <dbReference type="Pfam" id="PF08327"/>
    </source>
</evidence>
<gene>
    <name evidence="3" type="ORF">TRP8649_03064</name>
</gene>
<keyword evidence="4" id="KW-1185">Reference proteome</keyword>
<dbReference type="InterPro" id="IPR023393">
    <property type="entry name" value="START-like_dom_sf"/>
</dbReference>
<dbReference type="Pfam" id="PF08327">
    <property type="entry name" value="AHSA1"/>
    <property type="match status" value="1"/>
</dbReference>
<dbReference type="Proteomes" id="UP000225972">
    <property type="component" value="Unassembled WGS sequence"/>
</dbReference>